<dbReference type="SUPFAM" id="SSF103473">
    <property type="entry name" value="MFS general substrate transporter"/>
    <property type="match status" value="1"/>
</dbReference>
<feature type="transmembrane region" description="Helical" evidence="2">
    <location>
        <begin position="296"/>
        <end position="315"/>
    </location>
</feature>
<dbReference type="PANTHER" id="PTHR11328">
    <property type="entry name" value="MAJOR FACILITATOR SUPERFAMILY DOMAIN-CONTAINING PROTEIN"/>
    <property type="match status" value="1"/>
</dbReference>
<organism evidence="3 4">
    <name type="scientific">Weissella confusa</name>
    <name type="common">Lactobacillus confusus</name>
    <dbReference type="NCBI Taxonomy" id="1583"/>
    <lineage>
        <taxon>Bacteria</taxon>
        <taxon>Bacillati</taxon>
        <taxon>Bacillota</taxon>
        <taxon>Bacilli</taxon>
        <taxon>Lactobacillales</taxon>
        <taxon>Lactobacillaceae</taxon>
        <taxon>Weissella</taxon>
    </lineage>
</organism>
<evidence type="ECO:0000256" key="1">
    <source>
        <dbReference type="ARBA" id="ARBA00022597"/>
    </source>
</evidence>
<keyword evidence="2" id="KW-0472">Membrane</keyword>
<protein>
    <submittedName>
        <fullName evidence="3">MFS transporter</fullName>
    </submittedName>
</protein>
<feature type="transmembrane region" description="Helical" evidence="2">
    <location>
        <begin position="161"/>
        <end position="181"/>
    </location>
</feature>
<dbReference type="GO" id="GO:0006814">
    <property type="term" value="P:sodium ion transport"/>
    <property type="evidence" value="ECO:0007669"/>
    <property type="project" value="InterPro"/>
</dbReference>
<dbReference type="CDD" id="cd17332">
    <property type="entry name" value="MFS_MelB_like"/>
    <property type="match status" value="1"/>
</dbReference>
<gene>
    <name evidence="3" type="ORF">GTU77_05995</name>
</gene>
<dbReference type="Proteomes" id="UP000719917">
    <property type="component" value="Unassembled WGS sequence"/>
</dbReference>
<accession>A0AAJ2YZI9</accession>
<evidence type="ECO:0000256" key="2">
    <source>
        <dbReference type="SAM" id="Phobius"/>
    </source>
</evidence>
<evidence type="ECO:0000313" key="4">
    <source>
        <dbReference type="Proteomes" id="UP000719917"/>
    </source>
</evidence>
<reference evidence="3" key="1">
    <citation type="submission" date="2020-01" db="EMBL/GenBank/DDBJ databases">
        <title>First Reported Case and Whole Genome of Weissella confusa in an Equid.</title>
        <authorList>
            <person name="Little S.V."/>
            <person name="Lawhon S.D."/>
        </authorList>
    </citation>
    <scope>NUCLEOTIDE SEQUENCE</scope>
    <source>
        <strain evidence="3">718955</strain>
    </source>
</reference>
<feature type="transmembrane region" description="Helical" evidence="2">
    <location>
        <begin position="264"/>
        <end position="290"/>
    </location>
</feature>
<feature type="transmembrane region" description="Helical" evidence="2">
    <location>
        <begin position="39"/>
        <end position="61"/>
    </location>
</feature>
<keyword evidence="2" id="KW-0812">Transmembrane</keyword>
<dbReference type="RefSeq" id="WP_135798592.1">
    <property type="nucleotide sequence ID" value="NZ_CP027565.1"/>
</dbReference>
<dbReference type="InterPro" id="IPR039672">
    <property type="entry name" value="MFS_2"/>
</dbReference>
<feature type="transmembrane region" description="Helical" evidence="2">
    <location>
        <begin position="443"/>
        <end position="464"/>
    </location>
</feature>
<dbReference type="NCBIfam" id="TIGR00792">
    <property type="entry name" value="gph"/>
    <property type="match status" value="1"/>
</dbReference>
<proteinExistence type="predicted"/>
<keyword evidence="2" id="KW-1133">Transmembrane helix</keyword>
<dbReference type="AlphaFoldDB" id="A0AAJ2YZI9"/>
<feature type="transmembrane region" description="Helical" evidence="2">
    <location>
        <begin position="327"/>
        <end position="346"/>
    </location>
</feature>
<dbReference type="GO" id="GO:0005886">
    <property type="term" value="C:plasma membrane"/>
    <property type="evidence" value="ECO:0007669"/>
    <property type="project" value="TreeGrafter"/>
</dbReference>
<dbReference type="InterPro" id="IPR036259">
    <property type="entry name" value="MFS_trans_sf"/>
</dbReference>
<comment type="caution">
    <text evidence="3">The sequence shown here is derived from an EMBL/GenBank/DDBJ whole genome shotgun (WGS) entry which is preliminary data.</text>
</comment>
<feature type="transmembrane region" description="Helical" evidence="2">
    <location>
        <begin position="400"/>
        <end position="423"/>
    </location>
</feature>
<sequence length="488" mass="54212">MAADVKNNEYAKLTTAERVGYGLGDFAQNLVFGTVGGFLAVYMLQINALPAFMGTTLFLLVRALNAVTDPLIGTFVDKHMFKGGDKYRPWLMIAGVPLMIMAALQFFPASWAYQNAWWAGISYALTAVIYSFVNIPYGSLNASMTRDPDEIDKLTSTRMMLANIANLLVYTLFPMLLQMAAPAAREMKDTGLFGLKLEMGDYLARSAGPAWFRTWAIYGAIGAVALIITFFVTKERIKTTKEASEDVKVADLWLSFKANKPLQILALFFFLSFLLMFFQNTVFSLFVQFNTGHSEWMGAIGLIASIPGIFFPALWPKFRNVFGKKGFFYFFFGMFIVGTLLLWVWTWKGMHDNLALAYVARFIHQFGITSATGFMWALVPEVVNHGELVTGKREAGQINAIMGLAFKFGITIASFAMTVIGVFGYKSGATVQTAAAQQGINVAMVWIPIVLALVAMFVMARYPLTEMAVKENNEKLDARRANIIDSEL</sequence>
<dbReference type="InterPro" id="IPR001927">
    <property type="entry name" value="Na/Gal_symport"/>
</dbReference>
<name>A0AAJ2YZI9_WEICO</name>
<dbReference type="PANTHER" id="PTHR11328:SF24">
    <property type="entry name" value="MAJOR FACILITATOR SUPERFAMILY (MFS) PROFILE DOMAIN-CONTAINING PROTEIN"/>
    <property type="match status" value="1"/>
</dbReference>
<dbReference type="GO" id="GO:0015293">
    <property type="term" value="F:symporter activity"/>
    <property type="evidence" value="ECO:0007669"/>
    <property type="project" value="InterPro"/>
</dbReference>
<feature type="transmembrane region" description="Helical" evidence="2">
    <location>
        <begin position="90"/>
        <end position="111"/>
    </location>
</feature>
<feature type="transmembrane region" description="Helical" evidence="2">
    <location>
        <begin position="215"/>
        <end position="233"/>
    </location>
</feature>
<keyword evidence="1" id="KW-0762">Sugar transport</keyword>
<dbReference type="Pfam" id="PF13347">
    <property type="entry name" value="MFS_2"/>
    <property type="match status" value="1"/>
</dbReference>
<feature type="transmembrane region" description="Helical" evidence="2">
    <location>
        <begin position="358"/>
        <end position="379"/>
    </location>
</feature>
<feature type="transmembrane region" description="Helical" evidence="2">
    <location>
        <begin position="117"/>
        <end position="140"/>
    </location>
</feature>
<dbReference type="GO" id="GO:0008643">
    <property type="term" value="P:carbohydrate transport"/>
    <property type="evidence" value="ECO:0007669"/>
    <property type="project" value="InterPro"/>
</dbReference>
<keyword evidence="1" id="KW-0813">Transport</keyword>
<evidence type="ECO:0000313" key="3">
    <source>
        <dbReference type="EMBL" id="NBA11766.1"/>
    </source>
</evidence>
<dbReference type="Gene3D" id="1.20.1250.20">
    <property type="entry name" value="MFS general substrate transporter like domains"/>
    <property type="match status" value="2"/>
</dbReference>
<dbReference type="EMBL" id="JAAAMQ010000011">
    <property type="protein sequence ID" value="NBA11766.1"/>
    <property type="molecule type" value="Genomic_DNA"/>
</dbReference>